<dbReference type="InterPro" id="IPR016024">
    <property type="entry name" value="ARM-type_fold"/>
</dbReference>
<dbReference type="EMBL" id="BRXU01000013">
    <property type="protein sequence ID" value="GLC55589.1"/>
    <property type="molecule type" value="Genomic_DNA"/>
</dbReference>
<dbReference type="InterPro" id="IPR000225">
    <property type="entry name" value="Armadillo"/>
</dbReference>
<dbReference type="Gene3D" id="1.25.10.10">
    <property type="entry name" value="Leucine-rich Repeat Variant"/>
    <property type="match status" value="1"/>
</dbReference>
<keyword evidence="3" id="KW-1185">Reference proteome</keyword>
<protein>
    <submittedName>
        <fullName evidence="2">Uncharacterized protein</fullName>
    </submittedName>
</protein>
<dbReference type="Proteomes" id="UP001165080">
    <property type="component" value="Unassembled WGS sequence"/>
</dbReference>
<dbReference type="PANTHER" id="PTHR15599">
    <property type="entry name" value="RTDR1"/>
    <property type="match status" value="1"/>
</dbReference>
<dbReference type="InterPro" id="IPR011989">
    <property type="entry name" value="ARM-like"/>
</dbReference>
<dbReference type="SMART" id="SM00185">
    <property type="entry name" value="ARM"/>
    <property type="match status" value="4"/>
</dbReference>
<organism evidence="2 3">
    <name type="scientific">Pleodorina starrii</name>
    <dbReference type="NCBI Taxonomy" id="330485"/>
    <lineage>
        <taxon>Eukaryota</taxon>
        <taxon>Viridiplantae</taxon>
        <taxon>Chlorophyta</taxon>
        <taxon>core chlorophytes</taxon>
        <taxon>Chlorophyceae</taxon>
        <taxon>CS clade</taxon>
        <taxon>Chlamydomonadales</taxon>
        <taxon>Volvocaceae</taxon>
        <taxon>Pleodorina</taxon>
    </lineage>
</organism>
<gene>
    <name evidence="2" type="primary">PLEST002002</name>
    <name evidence="2" type="ORF">PLESTB_001004200</name>
</gene>
<comment type="caution">
    <text evidence="2">The sequence shown here is derived from an EMBL/GenBank/DDBJ whole genome shotgun (WGS) entry which is preliminary data.</text>
</comment>
<dbReference type="Pfam" id="PF00514">
    <property type="entry name" value="Arm"/>
    <property type="match status" value="2"/>
</dbReference>
<feature type="repeat" description="ARM" evidence="1">
    <location>
        <begin position="192"/>
        <end position="234"/>
    </location>
</feature>
<dbReference type="SUPFAM" id="SSF48371">
    <property type="entry name" value="ARM repeat"/>
    <property type="match status" value="1"/>
</dbReference>
<proteinExistence type="predicted"/>
<evidence type="ECO:0000313" key="3">
    <source>
        <dbReference type="Proteomes" id="UP001165080"/>
    </source>
</evidence>
<accession>A0A9W6F466</accession>
<dbReference type="InterPro" id="IPR042856">
    <property type="entry name" value="RSP14"/>
</dbReference>
<name>A0A9W6F466_9CHLO</name>
<reference evidence="2 3" key="1">
    <citation type="journal article" date="2023" name="Commun. Biol.">
        <title>Reorganization of the ancestral sex-determining regions during the evolution of trioecy in Pleodorina starrii.</title>
        <authorList>
            <person name="Takahashi K."/>
            <person name="Suzuki S."/>
            <person name="Kawai-Toyooka H."/>
            <person name="Yamamoto K."/>
            <person name="Hamaji T."/>
            <person name="Ootsuki R."/>
            <person name="Yamaguchi H."/>
            <person name="Kawachi M."/>
            <person name="Higashiyama T."/>
            <person name="Nozaki H."/>
        </authorList>
    </citation>
    <scope>NUCLEOTIDE SEQUENCE [LARGE SCALE GENOMIC DNA]</scope>
    <source>
        <strain evidence="2 3">NIES-4479</strain>
    </source>
</reference>
<sequence>MTSSPRHSFINRATAASSQDVASLFRSCLPSLETSKARVKVALKSFVDANDNPSTSPNYSSTEDDPLEIYLDMLQHGVVRRDAMWMLLLFRALKILSRKQQNRLKFGAAGLRAVVSALVNPINNRVAAEGANVLLNVCYEVSNVEALLETPGVQQLLLFLMEEDEELQANAAGAIQSICFQEEGRRHVHKKGGITVLATLLTSTNPKVVTRAVGAVHNLSSNAEAISDIRGSGSIPTLVSLLRSQLLPVSGSAAGALQNVSREVASRLIIRELDAVPPLARLLSAPDVQAQVCASGALLNIVGPDLDQREREEQQQQALVPYGYPRRSPGQRRALGRLMALCMAAAAVYDCLYDESPLAREAASGS</sequence>
<dbReference type="AlphaFoldDB" id="A0A9W6F466"/>
<feature type="repeat" description="ARM" evidence="1">
    <location>
        <begin position="233"/>
        <end position="261"/>
    </location>
</feature>
<evidence type="ECO:0000256" key="1">
    <source>
        <dbReference type="PROSITE-ProRule" id="PRU00259"/>
    </source>
</evidence>
<dbReference type="PROSITE" id="PS50176">
    <property type="entry name" value="ARM_REPEAT"/>
    <property type="match status" value="2"/>
</dbReference>
<dbReference type="PANTHER" id="PTHR15599:SF3">
    <property type="entry name" value="ARMADILLO REPEAT-CONTAINING DOMAIN-CONTAINING PROTEIN"/>
    <property type="match status" value="1"/>
</dbReference>
<evidence type="ECO:0000313" key="2">
    <source>
        <dbReference type="EMBL" id="GLC55589.1"/>
    </source>
</evidence>